<dbReference type="InterPro" id="IPR013783">
    <property type="entry name" value="Ig-like_fold"/>
</dbReference>
<dbReference type="InterPro" id="IPR011840">
    <property type="entry name" value="PulA_typeI"/>
</dbReference>
<reference evidence="3 4" key="1">
    <citation type="submission" date="2023-06" db="EMBL/GenBank/DDBJ databases">
        <title>Five Gram-positive bacteria isolated from mangrove sediments in Shenzhen, Guangdong, China.</title>
        <authorList>
            <person name="Yu S."/>
            <person name="Zheng W."/>
            <person name="Huang Y."/>
        </authorList>
    </citation>
    <scope>NUCLEOTIDE SEQUENCE [LARGE SCALE GENOMIC DNA]</scope>
    <source>
        <strain evidence="3 4">SaN35-3</strain>
    </source>
</reference>
<dbReference type="InterPro" id="IPR049117">
    <property type="entry name" value="pulA_all-beta"/>
</dbReference>
<dbReference type="GO" id="GO:0051060">
    <property type="term" value="F:pullulanase activity"/>
    <property type="evidence" value="ECO:0007669"/>
    <property type="project" value="UniProtKB-EC"/>
</dbReference>
<dbReference type="Gene3D" id="2.60.40.1180">
    <property type="entry name" value="Golgi alpha-mannosidase II"/>
    <property type="match status" value="1"/>
</dbReference>
<dbReference type="Pfam" id="PF00128">
    <property type="entry name" value="Alpha-amylase"/>
    <property type="match status" value="2"/>
</dbReference>
<protein>
    <submittedName>
        <fullName evidence="3">Type I pullulanase</fullName>
        <ecNumber evidence="3">3.2.1.41</ecNumber>
    </submittedName>
</protein>
<keyword evidence="3" id="KW-0378">Hydrolase</keyword>
<dbReference type="InterPro" id="IPR040697">
    <property type="entry name" value="PulA_N1"/>
</dbReference>
<dbReference type="NCBIfam" id="TIGR02104">
    <property type="entry name" value="pulA_typeI"/>
    <property type="match status" value="1"/>
</dbReference>
<comment type="similarity">
    <text evidence="1">Belongs to the glycosyl hydrolase 13 family.</text>
</comment>
<dbReference type="InterPro" id="IPR006047">
    <property type="entry name" value="GH13_cat_dom"/>
</dbReference>
<dbReference type="Proteomes" id="UP001197974">
    <property type="component" value="Chromosome"/>
</dbReference>
<name>A0ABY9JU01_9BACI</name>
<evidence type="ECO:0000313" key="4">
    <source>
        <dbReference type="Proteomes" id="UP001197974"/>
    </source>
</evidence>
<dbReference type="Pfam" id="PF17999">
    <property type="entry name" value="PulA_N1"/>
    <property type="match status" value="1"/>
</dbReference>
<dbReference type="EMBL" id="CP129013">
    <property type="protein sequence ID" value="WLR41150.1"/>
    <property type="molecule type" value="Genomic_DNA"/>
</dbReference>
<dbReference type="EC" id="3.2.1.41" evidence="3"/>
<proteinExistence type="inferred from homology"/>
<dbReference type="InterPro" id="IPR013780">
    <property type="entry name" value="Glyco_hydro_b"/>
</dbReference>
<dbReference type="InterPro" id="IPR004193">
    <property type="entry name" value="Glyco_hydro_13_N"/>
</dbReference>
<dbReference type="RefSeq" id="WP_226539131.1">
    <property type="nucleotide sequence ID" value="NZ_CP129013.1"/>
</dbReference>
<feature type="domain" description="Glycosyl hydrolase family 13 catalytic" evidence="2">
    <location>
        <begin position="234"/>
        <end position="616"/>
    </location>
</feature>
<dbReference type="Pfam" id="PF21653">
    <property type="entry name" value="pulA_all-beta"/>
    <property type="match status" value="1"/>
</dbReference>
<dbReference type="SUPFAM" id="SSF51445">
    <property type="entry name" value="(Trans)glycosidases"/>
    <property type="match status" value="1"/>
</dbReference>
<keyword evidence="4" id="KW-1185">Reference proteome</keyword>
<dbReference type="Gene3D" id="3.20.20.80">
    <property type="entry name" value="Glycosidases"/>
    <property type="match status" value="1"/>
</dbReference>
<sequence length="716" mass="83328">MLRVNRFFQAFLDDYETITILIPRQGYDGLEKTFVLLDQDASIPLNIEESYEVENHIKFVCKFKTIIEIGSLYEIVDERGRKTDLQIGAIIRTKQFDKDFYTDQPLGISYSSEKIKGSLWAPTALYVKVRLWKSNEHNMMEMALTRGNKGVWTFEKKGNYEGYFYMFLVCVNLVWYELVDPYAKAVSINGEWGVVVDLSKTSIRRFSTPFMKHKTDAVIYELHVRDASMHQRSGIIEKGTFNGLTEIPTKTPEDLSTGLSYFKELGISHIELLPVNDFGGVDERMPFSQYNWGYNPVHYQAVEGSYSSDPFDPYARIEELKEVIQAFHKQGIKVIIDVVYNHVYIKEQSHFEKLVPGYFFRYDQYGFPSNGTGVGNDFASERKMARRYILDSIKYWLEEYDVDGFRFDLMGILDIETMKQVSKLTQDRKKDIFLLGEGWDLPTILPYGDKAIISNSAQLPFISFFNDQFRDSIKGSTFHLHEKGYALGNSHKRTEVRESVTGSIHFSSVLKGIFEEPVQSINYVESHDNHTFWDKMSVCCSDEQEEILRKRQRLATSMVILSQGIPFLHAGQEFYRTKKGIGNSYNSMDDINQLDWSKRECFHDDVDYVKELIKLRRSHGAFRFHTNRKIKDHFLVIEDLNPVISYHLKDVKKYGPWSDIVVVHNHLYLKKQLILPKEGTWYLACTPERCSAFEVNDIIEKQLEIEDIGTYILYCV</sequence>
<dbReference type="SMART" id="SM00642">
    <property type="entry name" value="Aamy"/>
    <property type="match status" value="1"/>
</dbReference>
<evidence type="ECO:0000259" key="2">
    <source>
        <dbReference type="SMART" id="SM00642"/>
    </source>
</evidence>
<organism evidence="3 4">
    <name type="scientific">Bacillus carboniphilus</name>
    <dbReference type="NCBI Taxonomy" id="86663"/>
    <lineage>
        <taxon>Bacteria</taxon>
        <taxon>Bacillati</taxon>
        <taxon>Bacillota</taxon>
        <taxon>Bacilli</taxon>
        <taxon>Bacillales</taxon>
        <taxon>Bacillaceae</taxon>
        <taxon>Bacillus</taxon>
    </lineage>
</organism>
<accession>A0ABY9JU01</accession>
<dbReference type="InterPro" id="IPR017853">
    <property type="entry name" value="GH"/>
</dbReference>
<evidence type="ECO:0000313" key="3">
    <source>
        <dbReference type="EMBL" id="WLR41150.1"/>
    </source>
</evidence>
<dbReference type="SUPFAM" id="SSF81296">
    <property type="entry name" value="E set domains"/>
    <property type="match status" value="1"/>
</dbReference>
<dbReference type="Gene3D" id="2.60.40.2320">
    <property type="match status" value="1"/>
</dbReference>
<dbReference type="Pfam" id="PF02922">
    <property type="entry name" value="CBM_48"/>
    <property type="match status" value="1"/>
</dbReference>
<gene>
    <name evidence="3" type="primary">pulA</name>
    <name evidence="3" type="ORF">LC087_09190</name>
</gene>
<dbReference type="CDD" id="cd02860">
    <property type="entry name" value="E_set_Pullulanase"/>
    <property type="match status" value="1"/>
</dbReference>
<dbReference type="CDD" id="cd11341">
    <property type="entry name" value="AmyAc_Pullulanase_LD-like"/>
    <property type="match status" value="1"/>
</dbReference>
<evidence type="ECO:0000256" key="1">
    <source>
        <dbReference type="ARBA" id="ARBA00008061"/>
    </source>
</evidence>
<keyword evidence="3" id="KW-0326">Glycosidase</keyword>
<dbReference type="InterPro" id="IPR014756">
    <property type="entry name" value="Ig_E-set"/>
</dbReference>
<dbReference type="Gene3D" id="2.60.40.10">
    <property type="entry name" value="Immunoglobulins"/>
    <property type="match status" value="1"/>
</dbReference>
<dbReference type="PANTHER" id="PTHR43002">
    <property type="entry name" value="GLYCOGEN DEBRANCHING ENZYME"/>
    <property type="match status" value="1"/>
</dbReference>